<feature type="active site" description="Proton donor" evidence="10">
    <location>
        <position position="207"/>
    </location>
</feature>
<dbReference type="STRING" id="1122204.SAMN05421781_1277"/>
<dbReference type="UniPathway" id="UPA00060"/>
<dbReference type="OrthoDB" id="34166at2"/>
<evidence type="ECO:0000256" key="4">
    <source>
        <dbReference type="ARBA" id="ARBA00011881"/>
    </source>
</evidence>
<organism evidence="12 13">
    <name type="scientific">Marinococcus luteus</name>
    <dbReference type="NCBI Taxonomy" id="1122204"/>
    <lineage>
        <taxon>Bacteria</taxon>
        <taxon>Bacillati</taxon>
        <taxon>Bacillota</taxon>
        <taxon>Bacilli</taxon>
        <taxon>Bacillales</taxon>
        <taxon>Bacillaceae</taxon>
        <taxon>Marinococcus</taxon>
    </lineage>
</organism>
<dbReference type="GO" id="GO:0009229">
    <property type="term" value="P:thiamine diphosphate biosynthetic process"/>
    <property type="evidence" value="ECO:0007669"/>
    <property type="project" value="UniProtKB-UniPathway"/>
</dbReference>
<dbReference type="InterPro" id="IPR050967">
    <property type="entry name" value="Thiamine_Salvage_TenA"/>
</dbReference>
<comment type="function">
    <text evidence="9">Catalyzes an amino-pyrimidine hydrolysis reaction at the C5' of the pyrimidine moiety of thiamine compounds, a reaction that is part of a thiamine salvage pathway. Thus, catalyzes the conversion of 4-amino-5-aminomethyl-2-methylpyrimidine to 4-amino-5-hydroxymethyl-2-methylpyrimidine (HMP).</text>
</comment>
<protein>
    <recommendedName>
        <fullName evidence="6 9">Aminopyrimidine aminohydrolase</fullName>
        <ecNumber evidence="5 9">3.5.99.2</ecNumber>
    </recommendedName>
</protein>
<dbReference type="RefSeq" id="WP_091612622.1">
    <property type="nucleotide sequence ID" value="NZ_FNNC01000002.1"/>
</dbReference>
<keyword evidence="7 9" id="KW-0784">Thiamine biosynthesis</keyword>
<comment type="pathway">
    <text evidence="2 9">Cofactor biosynthesis; thiamine diphosphate biosynthesis.</text>
</comment>
<evidence type="ECO:0000256" key="2">
    <source>
        <dbReference type="ARBA" id="ARBA00004948"/>
    </source>
</evidence>
<evidence type="ECO:0000313" key="13">
    <source>
        <dbReference type="Proteomes" id="UP000199488"/>
    </source>
</evidence>
<dbReference type="PIRSF" id="PIRSF003170">
    <property type="entry name" value="Pet18p"/>
    <property type="match status" value="1"/>
</dbReference>
<comment type="catalytic activity">
    <reaction evidence="8 9">
        <text>thiamine + H2O = 5-(2-hydroxyethyl)-4-methylthiazole + 4-amino-5-hydroxymethyl-2-methylpyrimidine + H(+)</text>
        <dbReference type="Rhea" id="RHEA:17509"/>
        <dbReference type="ChEBI" id="CHEBI:15377"/>
        <dbReference type="ChEBI" id="CHEBI:15378"/>
        <dbReference type="ChEBI" id="CHEBI:16892"/>
        <dbReference type="ChEBI" id="CHEBI:17957"/>
        <dbReference type="ChEBI" id="CHEBI:18385"/>
        <dbReference type="EC" id="3.5.99.2"/>
    </reaction>
</comment>
<evidence type="ECO:0000256" key="10">
    <source>
        <dbReference type="PIRSR" id="PIRSR003170-1"/>
    </source>
</evidence>
<evidence type="ECO:0000259" key="11">
    <source>
        <dbReference type="Pfam" id="PF03070"/>
    </source>
</evidence>
<comment type="similarity">
    <text evidence="3 9">Belongs to the TenA family.</text>
</comment>
<dbReference type="GO" id="GO:0005829">
    <property type="term" value="C:cytosol"/>
    <property type="evidence" value="ECO:0007669"/>
    <property type="project" value="TreeGrafter"/>
</dbReference>
<dbReference type="Proteomes" id="UP000199488">
    <property type="component" value="Unassembled WGS sequence"/>
</dbReference>
<dbReference type="AlphaFoldDB" id="A0A1H2T7R9"/>
<gene>
    <name evidence="12" type="ORF">SAMN05421781_1277</name>
</gene>
<keyword evidence="9" id="KW-0378">Hydrolase</keyword>
<dbReference type="GO" id="GO:0009228">
    <property type="term" value="P:thiamine biosynthetic process"/>
    <property type="evidence" value="ECO:0007669"/>
    <property type="project" value="UniProtKB-KW"/>
</dbReference>
<evidence type="ECO:0000256" key="3">
    <source>
        <dbReference type="ARBA" id="ARBA00010264"/>
    </source>
</evidence>
<dbReference type="GO" id="GO:0050334">
    <property type="term" value="F:thiaminase activity"/>
    <property type="evidence" value="ECO:0007669"/>
    <property type="project" value="UniProtKB-UniRule"/>
</dbReference>
<reference evidence="12 13" key="1">
    <citation type="submission" date="2016-10" db="EMBL/GenBank/DDBJ databases">
        <authorList>
            <person name="de Groot N.N."/>
        </authorList>
    </citation>
    <scope>NUCLEOTIDE SEQUENCE [LARGE SCALE GENOMIC DNA]</scope>
    <source>
        <strain evidence="12 13">DSM 23126</strain>
    </source>
</reference>
<evidence type="ECO:0000256" key="1">
    <source>
        <dbReference type="ARBA" id="ARBA00001881"/>
    </source>
</evidence>
<dbReference type="CDD" id="cd19366">
    <property type="entry name" value="TenA_C_BhTenA-like"/>
    <property type="match status" value="1"/>
</dbReference>
<evidence type="ECO:0000256" key="8">
    <source>
        <dbReference type="ARBA" id="ARBA00048337"/>
    </source>
</evidence>
<dbReference type="InterPro" id="IPR027574">
    <property type="entry name" value="Thiaminase_II"/>
</dbReference>
<evidence type="ECO:0000256" key="7">
    <source>
        <dbReference type="ARBA" id="ARBA00022977"/>
    </source>
</evidence>
<dbReference type="EMBL" id="FNNC01000002">
    <property type="protein sequence ID" value="SDW39817.1"/>
    <property type="molecule type" value="Genomic_DNA"/>
</dbReference>
<dbReference type="EC" id="3.5.99.2" evidence="5 9"/>
<accession>A0A1H2T7R9</accession>
<dbReference type="InterPro" id="IPR016084">
    <property type="entry name" value="Haem_Oase-like_multi-hlx"/>
</dbReference>
<name>A0A1H2T7R9_9BACI</name>
<dbReference type="InterPro" id="IPR026285">
    <property type="entry name" value="TenA_E"/>
</dbReference>
<dbReference type="Pfam" id="PF03070">
    <property type="entry name" value="TENA_THI-4"/>
    <property type="match status" value="1"/>
</dbReference>
<feature type="domain" description="Thiaminase-2/PQQC" evidence="11">
    <location>
        <begin position="10"/>
        <end position="216"/>
    </location>
</feature>
<evidence type="ECO:0000256" key="6">
    <source>
        <dbReference type="ARBA" id="ARBA00013647"/>
    </source>
</evidence>
<keyword evidence="13" id="KW-1185">Reference proteome</keyword>
<dbReference type="PANTHER" id="PTHR43198:SF2">
    <property type="entry name" value="SI:CH1073-67J19.1-RELATED"/>
    <property type="match status" value="1"/>
</dbReference>
<dbReference type="PANTHER" id="PTHR43198">
    <property type="entry name" value="BIFUNCTIONAL TH2 PROTEIN"/>
    <property type="match status" value="1"/>
</dbReference>
<dbReference type="SUPFAM" id="SSF48613">
    <property type="entry name" value="Heme oxygenase-like"/>
    <property type="match status" value="1"/>
</dbReference>
<evidence type="ECO:0000313" key="12">
    <source>
        <dbReference type="EMBL" id="SDW39817.1"/>
    </source>
</evidence>
<evidence type="ECO:0000256" key="5">
    <source>
        <dbReference type="ARBA" id="ARBA00012684"/>
    </source>
</evidence>
<proteinExistence type="inferred from homology"/>
<dbReference type="InterPro" id="IPR004305">
    <property type="entry name" value="Thiaminase-2/PQQC"/>
</dbReference>
<sequence>MSFTHDLKEKLLPVWEQNHTHPFVEELGRGTLDKEKFRYFMVQDYLYLVQYAKLFAIGAVKAEDVETMGAFAKVMDVTMNEEMGLHRQYAKKFGITEQELEQAEPAPTTLAYTRYMLHEGQNGGLAELLAAVLPCMWSYAEIGRKLSTWPGALEHELYGEWVQMYSDDEFQQLADWCINMLDRLAENKPDEEKRKIENIFLTTTRFEYLFWEMAYRLEGWPQT</sequence>
<dbReference type="Gene3D" id="1.20.910.10">
    <property type="entry name" value="Heme oxygenase-like"/>
    <property type="match status" value="1"/>
</dbReference>
<dbReference type="NCBIfam" id="TIGR04306">
    <property type="entry name" value="salvage_TenA"/>
    <property type="match status" value="1"/>
</dbReference>
<comment type="subunit">
    <text evidence="4">Homotetramer.</text>
</comment>
<comment type="catalytic activity">
    <reaction evidence="1 9">
        <text>4-amino-5-aminomethyl-2-methylpyrimidine + H2O = 4-amino-5-hydroxymethyl-2-methylpyrimidine + NH4(+)</text>
        <dbReference type="Rhea" id="RHEA:31799"/>
        <dbReference type="ChEBI" id="CHEBI:15377"/>
        <dbReference type="ChEBI" id="CHEBI:16892"/>
        <dbReference type="ChEBI" id="CHEBI:28938"/>
        <dbReference type="ChEBI" id="CHEBI:63416"/>
        <dbReference type="EC" id="3.5.99.2"/>
    </reaction>
</comment>
<evidence type="ECO:0000256" key="9">
    <source>
        <dbReference type="PIRNR" id="PIRNR003170"/>
    </source>
</evidence>